<sequence length="536" mass="59840">MYDGLLYLRTYDPDEPDWAQAPEHGAIAMTTEFIKRNKQVADKHGIKLTAYEGGQHITFAGNLSGERERINNELFLPANRDPRMGQAMRAIYQTWKEQGGEIFNVFESTATWGRWGAFPLKEYQLQPDSEAPKFAATKGFIEQTPCWWSLCERTTQTPIAYNQTQAPYVNDYDIYGDDDSGTPDPDPTDPEPQTPITLTAEVRPETWGVALTWNATNNDVFAYYIYRDGEFIGHVDATGNHFNNDWLTLNVDYHFVVTAVSQTSEVLAQSNEVVTKAGDSVAPSAVSLSGEPLSESGNRLSWSTSTDNTGIRFYLIYRNGVQFTHVDGVSTSWTDPWPPSGVVSYQVQAVDLYENHSAMSNVTSLPFALTAEPIAEVYGVKLSWSELSQTKYYKIYVDGQLRAHTDGSTSKTIEWLSQHEIHEFYVVAVDDEEHVLATTPIIQSFAGDSEAPSQVTGLQSQSDGAYGFTLSWQPASDNTGVQFYLIYRNGEPYTHVSGDITSFVDEWPPQGTLSYQIVAKDAYHNMSIPSEAVIAR</sequence>
<dbReference type="SUPFAM" id="SSF49265">
    <property type="entry name" value="Fibronectin type III"/>
    <property type="match status" value="2"/>
</dbReference>
<dbReference type="Proteomes" id="UP000664904">
    <property type="component" value="Plasmid unnamed5"/>
</dbReference>
<dbReference type="Gene3D" id="2.60.40.10">
    <property type="entry name" value="Immunoglobulins"/>
    <property type="match status" value="3"/>
</dbReference>
<gene>
    <name evidence="2" type="ORF">J5O05_18095</name>
</gene>
<reference evidence="2" key="1">
    <citation type="submission" date="2021-03" db="EMBL/GenBank/DDBJ databases">
        <title>Complete Genome of Pseudoalteromonas xiamenensis STKMTI.2, a new potential marine bacterium producing anti-Vibrio compounds.</title>
        <authorList>
            <person name="Handayani D.P."/>
            <person name="Isnansetyo A."/>
            <person name="Istiqomah I."/>
            <person name="Jumina J."/>
        </authorList>
    </citation>
    <scope>NUCLEOTIDE SEQUENCE</scope>
    <source>
        <strain evidence="2">STKMTI.2</strain>
        <plasmid evidence="2">unnamed5</plasmid>
    </source>
</reference>
<accession>A0A975DLT4</accession>
<keyword evidence="3" id="KW-1185">Reference proteome</keyword>
<evidence type="ECO:0000256" key="1">
    <source>
        <dbReference type="SAM" id="MobiDB-lite"/>
    </source>
</evidence>
<organism evidence="2 3">
    <name type="scientific">Pseudoalteromonas xiamenensis</name>
    <dbReference type="NCBI Taxonomy" id="882626"/>
    <lineage>
        <taxon>Bacteria</taxon>
        <taxon>Pseudomonadati</taxon>
        <taxon>Pseudomonadota</taxon>
        <taxon>Gammaproteobacteria</taxon>
        <taxon>Alteromonadales</taxon>
        <taxon>Pseudoalteromonadaceae</taxon>
        <taxon>Pseudoalteromonas</taxon>
    </lineage>
</organism>
<keyword evidence="2" id="KW-0614">Plasmid</keyword>
<dbReference type="InterPro" id="IPR036116">
    <property type="entry name" value="FN3_sf"/>
</dbReference>
<evidence type="ECO:0008006" key="4">
    <source>
        <dbReference type="Google" id="ProtNLM"/>
    </source>
</evidence>
<dbReference type="EMBL" id="CP072135">
    <property type="protein sequence ID" value="QTH73415.1"/>
    <property type="molecule type" value="Genomic_DNA"/>
</dbReference>
<dbReference type="AlphaFoldDB" id="A0A975DLT4"/>
<evidence type="ECO:0000313" key="2">
    <source>
        <dbReference type="EMBL" id="QTH73415.1"/>
    </source>
</evidence>
<dbReference type="KEGG" id="pxi:J5O05_18095"/>
<dbReference type="RefSeq" id="WP_208845027.1">
    <property type="nucleotide sequence ID" value="NZ_CP072135.1"/>
</dbReference>
<protein>
    <recommendedName>
        <fullName evidence="4">Fibronectin type-III domain-containing protein</fullName>
    </recommendedName>
</protein>
<evidence type="ECO:0000313" key="3">
    <source>
        <dbReference type="Proteomes" id="UP000664904"/>
    </source>
</evidence>
<feature type="region of interest" description="Disordered" evidence="1">
    <location>
        <begin position="172"/>
        <end position="194"/>
    </location>
</feature>
<geneLocation type="plasmid" evidence="2 3">
    <name>unnamed5</name>
</geneLocation>
<feature type="compositionally biased region" description="Acidic residues" evidence="1">
    <location>
        <begin position="174"/>
        <end position="189"/>
    </location>
</feature>
<dbReference type="InterPro" id="IPR013783">
    <property type="entry name" value="Ig-like_fold"/>
</dbReference>
<proteinExistence type="predicted"/>
<name>A0A975DLT4_9GAMM</name>